<protein>
    <submittedName>
        <fullName evidence="8">Chromate efflux transporter</fullName>
    </submittedName>
</protein>
<proteinExistence type="inferred from homology"/>
<evidence type="ECO:0000256" key="1">
    <source>
        <dbReference type="ARBA" id="ARBA00004651"/>
    </source>
</evidence>
<sequence>MIKRIKYFLNFKNLGEIAMNTNEDSTALAESIPPHELHGVSFREAFWVWLKVAALSFGGPAGQIAVMHKILVEEKQWISETRFLHALNYCTLVPGPEAHKLAVYIGWLLHRTRGGLVAGTLFILPGLLALGILSWIYASYGQISIVQALFFGLKAAVLAVVLEAVMRVGRRALKNKVMVIVAILSFIGIFIFALPFPFIILVAALIGYIGNKSGSKAFNASSSHSDANSSNASLAAIDAAFAKQIPEHVQPSHTRALKITLIGLVLWLGPLIAFITLMGKDNVYTHIALFFSKMSVLTFGGAYAILSYVAQQAVENFHWLKPSEMLIGLGMAETTPGPLISVVQFVGFMAAYRDPGSLNPALAGTLGGILAKWVTFVPSFLFIFIGAPYIEALRNNKALNAILSTITAAVVGVILNLSVWFALHTLFAEVNVIHKYGMVLQVPVLSSINPWSLMLSIIAMLALFRFKLGMMTTLAGCCAIGIILHFFGISG</sequence>
<accession>A0AA46NXQ9</accession>
<keyword evidence="6 7" id="KW-0472">Membrane</keyword>
<feature type="transmembrane region" description="Helical" evidence="7">
    <location>
        <begin position="471"/>
        <end position="489"/>
    </location>
</feature>
<dbReference type="GO" id="GO:0005886">
    <property type="term" value="C:plasma membrane"/>
    <property type="evidence" value="ECO:0007669"/>
    <property type="project" value="UniProtKB-SubCell"/>
</dbReference>
<dbReference type="Proteomes" id="UP001164081">
    <property type="component" value="Chromosome"/>
</dbReference>
<feature type="transmembrane region" description="Helical" evidence="7">
    <location>
        <begin position="290"/>
        <end position="310"/>
    </location>
</feature>
<organism evidence="8 9">
    <name type="scientific">Acinetobacter ursingii</name>
    <dbReference type="NCBI Taxonomy" id="108980"/>
    <lineage>
        <taxon>Bacteria</taxon>
        <taxon>Pseudomonadati</taxon>
        <taxon>Pseudomonadota</taxon>
        <taxon>Gammaproteobacteria</taxon>
        <taxon>Moraxellales</taxon>
        <taxon>Moraxellaceae</taxon>
        <taxon>Acinetobacter</taxon>
    </lineage>
</organism>
<dbReference type="PIRSF" id="PIRSF004810">
    <property type="entry name" value="ChrA"/>
    <property type="match status" value="1"/>
</dbReference>
<dbReference type="AlphaFoldDB" id="A0AA46NXQ9"/>
<dbReference type="PANTHER" id="PTHR33567">
    <property type="entry name" value="CHROMATE ION TRANSPORTER (EUROFUNG)"/>
    <property type="match status" value="1"/>
</dbReference>
<feature type="transmembrane region" description="Helical" evidence="7">
    <location>
        <begin position="259"/>
        <end position="278"/>
    </location>
</feature>
<evidence type="ECO:0000256" key="4">
    <source>
        <dbReference type="ARBA" id="ARBA00022692"/>
    </source>
</evidence>
<dbReference type="RefSeq" id="WP_000595802.1">
    <property type="nucleotide sequence ID" value="NZ_BKVY01000033.1"/>
</dbReference>
<dbReference type="Pfam" id="PF02417">
    <property type="entry name" value="Chromate_transp"/>
    <property type="match status" value="2"/>
</dbReference>
<dbReference type="NCBIfam" id="TIGR00937">
    <property type="entry name" value="2A51"/>
    <property type="match status" value="1"/>
</dbReference>
<dbReference type="InterPro" id="IPR003370">
    <property type="entry name" value="Chromate_transpt"/>
</dbReference>
<evidence type="ECO:0000256" key="7">
    <source>
        <dbReference type="SAM" id="Phobius"/>
    </source>
</evidence>
<evidence type="ECO:0000256" key="5">
    <source>
        <dbReference type="ARBA" id="ARBA00022989"/>
    </source>
</evidence>
<feature type="transmembrane region" description="Helical" evidence="7">
    <location>
        <begin position="177"/>
        <end position="209"/>
    </location>
</feature>
<feature type="transmembrane region" description="Helical" evidence="7">
    <location>
        <begin position="402"/>
        <end position="423"/>
    </location>
</feature>
<dbReference type="InterPro" id="IPR014047">
    <property type="entry name" value="Chr_Tranpt_l_chain"/>
</dbReference>
<gene>
    <name evidence="8" type="primary">chrA</name>
    <name evidence="8" type="ORF">LSO58_04965</name>
</gene>
<evidence type="ECO:0000256" key="6">
    <source>
        <dbReference type="ARBA" id="ARBA00023136"/>
    </source>
</evidence>
<keyword evidence="3" id="KW-1003">Cell membrane</keyword>
<keyword evidence="5 7" id="KW-1133">Transmembrane helix</keyword>
<evidence type="ECO:0000256" key="3">
    <source>
        <dbReference type="ARBA" id="ARBA00022475"/>
    </source>
</evidence>
<feature type="transmembrane region" description="Helical" evidence="7">
    <location>
        <begin position="144"/>
        <end position="165"/>
    </location>
</feature>
<reference evidence="8" key="1">
    <citation type="journal article" date="2022" name="J Glob Antimicrob Resist">
        <title>Comparative analysis of IMP-4- and OXA-58-containing plasmids of three carbapenemase-producing Acinetobacter ursingii strains in the Netherlands.</title>
        <authorList>
            <person name="Hendrickx A.P.A."/>
            <person name="Schade R.P."/>
            <person name="Landman F."/>
            <person name="Bosch T."/>
            <person name="Schouls L.M."/>
            <person name="van Dijk K."/>
        </authorList>
    </citation>
    <scope>NUCLEOTIDE SEQUENCE</scope>
    <source>
        <strain evidence="8">RIVM_C010761</strain>
    </source>
</reference>
<name>A0AA46NXQ9_9GAMM</name>
<comment type="similarity">
    <text evidence="2">Belongs to the chromate ion transporter (CHR) (TC 2.A.51) family.</text>
</comment>
<evidence type="ECO:0000313" key="9">
    <source>
        <dbReference type="Proteomes" id="UP001164081"/>
    </source>
</evidence>
<feature type="transmembrane region" description="Helical" evidence="7">
    <location>
        <begin position="369"/>
        <end position="390"/>
    </location>
</feature>
<feature type="transmembrane region" description="Helical" evidence="7">
    <location>
        <begin position="443"/>
        <end position="464"/>
    </location>
</feature>
<evidence type="ECO:0000256" key="2">
    <source>
        <dbReference type="ARBA" id="ARBA00005262"/>
    </source>
</evidence>
<dbReference type="PANTHER" id="PTHR33567:SF3">
    <property type="entry name" value="CHROMATE ION TRANSPORTER (EUROFUNG)"/>
    <property type="match status" value="1"/>
</dbReference>
<dbReference type="GO" id="GO:0015109">
    <property type="term" value="F:chromate transmembrane transporter activity"/>
    <property type="evidence" value="ECO:0007669"/>
    <property type="project" value="InterPro"/>
</dbReference>
<evidence type="ECO:0000313" key="8">
    <source>
        <dbReference type="EMBL" id="UYF76254.1"/>
    </source>
</evidence>
<keyword evidence="4 7" id="KW-0812">Transmembrane</keyword>
<feature type="transmembrane region" description="Helical" evidence="7">
    <location>
        <begin position="116"/>
        <end position="138"/>
    </location>
</feature>
<comment type="subcellular location">
    <subcellularLocation>
        <location evidence="1">Cell membrane</location>
        <topology evidence="1">Multi-pass membrane protein</topology>
    </subcellularLocation>
</comment>
<dbReference type="EMBL" id="CP089044">
    <property type="protein sequence ID" value="UYF76254.1"/>
    <property type="molecule type" value="Genomic_DNA"/>
</dbReference>